<keyword evidence="1 7" id="KW-0812">Transmembrane</keyword>
<evidence type="ECO:0000259" key="8">
    <source>
        <dbReference type="PROSITE" id="PS50111"/>
    </source>
</evidence>
<dbReference type="Gene3D" id="1.10.287.950">
    <property type="entry name" value="Methyl-accepting chemotaxis protein"/>
    <property type="match status" value="1"/>
</dbReference>
<evidence type="ECO:0000313" key="11">
    <source>
        <dbReference type="Proteomes" id="UP000636960"/>
    </source>
</evidence>
<dbReference type="AlphaFoldDB" id="A0A919MTS4"/>
<evidence type="ECO:0000256" key="6">
    <source>
        <dbReference type="SAM" id="MobiDB-lite"/>
    </source>
</evidence>
<evidence type="ECO:0000259" key="9">
    <source>
        <dbReference type="PROSITE" id="PS50885"/>
    </source>
</evidence>
<proteinExistence type="inferred from homology"/>
<dbReference type="Gene3D" id="6.10.340.10">
    <property type="match status" value="1"/>
</dbReference>
<evidence type="ECO:0000256" key="2">
    <source>
        <dbReference type="ARBA" id="ARBA00022989"/>
    </source>
</evidence>
<dbReference type="PROSITE" id="PS50111">
    <property type="entry name" value="CHEMOTAXIS_TRANSDUC_2"/>
    <property type="match status" value="1"/>
</dbReference>
<reference evidence="10" key="1">
    <citation type="submission" date="2021-01" db="EMBL/GenBank/DDBJ databases">
        <title>Whole genome shotgun sequence of Actinoplanes rishiriensis NBRC 108556.</title>
        <authorList>
            <person name="Komaki H."/>
            <person name="Tamura T."/>
        </authorList>
    </citation>
    <scope>NUCLEOTIDE SEQUENCE</scope>
    <source>
        <strain evidence="10">NBRC 108556</strain>
    </source>
</reference>
<evidence type="ECO:0000256" key="3">
    <source>
        <dbReference type="ARBA" id="ARBA00023224"/>
    </source>
</evidence>
<evidence type="ECO:0008006" key="12">
    <source>
        <dbReference type="Google" id="ProtNLM"/>
    </source>
</evidence>
<feature type="compositionally biased region" description="Basic and acidic residues" evidence="6">
    <location>
        <begin position="359"/>
        <end position="368"/>
    </location>
</feature>
<dbReference type="Pfam" id="PF00015">
    <property type="entry name" value="MCPsignal"/>
    <property type="match status" value="1"/>
</dbReference>
<keyword evidence="2 7" id="KW-1133">Transmembrane helix</keyword>
<dbReference type="Pfam" id="PF00672">
    <property type="entry name" value="HAMP"/>
    <property type="match status" value="1"/>
</dbReference>
<dbReference type="GO" id="GO:0016020">
    <property type="term" value="C:membrane"/>
    <property type="evidence" value="ECO:0007669"/>
    <property type="project" value="InterPro"/>
</dbReference>
<protein>
    <recommendedName>
        <fullName evidence="12">Methyl-accepting chemotaxis protein</fullName>
    </recommendedName>
</protein>
<evidence type="ECO:0000313" key="10">
    <source>
        <dbReference type="EMBL" id="GIE99546.1"/>
    </source>
</evidence>
<evidence type="ECO:0000256" key="5">
    <source>
        <dbReference type="PROSITE-ProRule" id="PRU00284"/>
    </source>
</evidence>
<feature type="transmembrane region" description="Helical" evidence="7">
    <location>
        <begin position="255"/>
        <end position="279"/>
    </location>
</feature>
<dbReference type="GO" id="GO:0007165">
    <property type="term" value="P:signal transduction"/>
    <property type="evidence" value="ECO:0007669"/>
    <property type="project" value="UniProtKB-KW"/>
</dbReference>
<keyword evidence="3 5" id="KW-0807">Transducer</keyword>
<dbReference type="InterPro" id="IPR003660">
    <property type="entry name" value="HAMP_dom"/>
</dbReference>
<feature type="domain" description="HAMP" evidence="9">
    <location>
        <begin position="285"/>
        <end position="338"/>
    </location>
</feature>
<accession>A0A919MTS4</accession>
<dbReference type="RefSeq" id="WP_239163285.1">
    <property type="nucleotide sequence ID" value="NZ_BOMV01000073.1"/>
</dbReference>
<evidence type="ECO:0000256" key="7">
    <source>
        <dbReference type="SAM" id="Phobius"/>
    </source>
</evidence>
<evidence type="ECO:0000256" key="4">
    <source>
        <dbReference type="ARBA" id="ARBA00029447"/>
    </source>
</evidence>
<gene>
    <name evidence="10" type="ORF">Ari01nite_70110</name>
</gene>
<name>A0A919MTS4_9ACTN</name>
<dbReference type="PANTHER" id="PTHR32089:SF112">
    <property type="entry name" value="LYSOZYME-LIKE PROTEIN-RELATED"/>
    <property type="match status" value="1"/>
</dbReference>
<organism evidence="10 11">
    <name type="scientific">Paractinoplanes rishiriensis</name>
    <dbReference type="NCBI Taxonomy" id="1050105"/>
    <lineage>
        <taxon>Bacteria</taxon>
        <taxon>Bacillati</taxon>
        <taxon>Actinomycetota</taxon>
        <taxon>Actinomycetes</taxon>
        <taxon>Micromonosporales</taxon>
        <taxon>Micromonosporaceae</taxon>
        <taxon>Paractinoplanes</taxon>
    </lineage>
</organism>
<keyword evidence="11" id="KW-1185">Reference proteome</keyword>
<dbReference type="SMART" id="SM00283">
    <property type="entry name" value="MA"/>
    <property type="match status" value="1"/>
</dbReference>
<dbReference type="PANTHER" id="PTHR32089">
    <property type="entry name" value="METHYL-ACCEPTING CHEMOTAXIS PROTEIN MCPB"/>
    <property type="match status" value="1"/>
</dbReference>
<dbReference type="Proteomes" id="UP000636960">
    <property type="component" value="Unassembled WGS sequence"/>
</dbReference>
<sequence>MEAFGGWRILALLAVVLAGLMTPLSVITLRSFDRVEQHLLVKEAEELRIALSERAASIVDIGVTIAAGSGAGRAVADTDQRRFAADFPAAQVRDRYRLSGVAGVGPDGRFRVGGLAGPDGYRPLPAGLDDPAVLRSMIEPDAAAGTATCGVTSASGTPTVFCGLPADPGSGSLIFLRALDATGLDLITQTTEDPTRLRGSPRADSLRHADLPSRLGPLQVHTAVVGDEVSVQATLAGVDGVPVTFELLEERPVRAAAVGTITSIAVVVALVMIVLAVLLQRVVHGSVRRHIRPLRRAAEEIMETGDLNGRVPDSPHPDLKAMAQAVNGMLAAFEAQAIELVTARGRSEFERQQQLTSEEQSREETLRRMQAESEQVIGGIAYQLGDAVREVDTVRESVVNINAGAAAAHAATEQMADHAAQADRAAEALTVSLPTATDMVALIAQIAGQTRMLALNATIEAARAGEAGLGFAVVADEVRKLADDTSSSAERITTTLGTLTATATDVSGAVATMTDAIASVRSAIEQVRTVADDQQHSISGLITQVQNAIAQIDQLAHTEAPALDSADGPPANDFELF</sequence>
<feature type="region of interest" description="Disordered" evidence="6">
    <location>
        <begin position="349"/>
        <end position="368"/>
    </location>
</feature>
<evidence type="ECO:0000256" key="1">
    <source>
        <dbReference type="ARBA" id="ARBA00022692"/>
    </source>
</evidence>
<dbReference type="SUPFAM" id="SSF58104">
    <property type="entry name" value="Methyl-accepting chemotaxis protein (MCP) signaling domain"/>
    <property type="match status" value="1"/>
</dbReference>
<dbReference type="PROSITE" id="PS50885">
    <property type="entry name" value="HAMP"/>
    <property type="match status" value="1"/>
</dbReference>
<dbReference type="InterPro" id="IPR004089">
    <property type="entry name" value="MCPsignal_dom"/>
</dbReference>
<keyword evidence="7" id="KW-0472">Membrane</keyword>
<feature type="domain" description="Methyl-accepting transducer" evidence="8">
    <location>
        <begin position="337"/>
        <end position="566"/>
    </location>
</feature>
<comment type="similarity">
    <text evidence="4">Belongs to the methyl-accepting chemotaxis (MCP) protein family.</text>
</comment>
<dbReference type="EMBL" id="BOMV01000073">
    <property type="protein sequence ID" value="GIE99546.1"/>
    <property type="molecule type" value="Genomic_DNA"/>
</dbReference>
<comment type="caution">
    <text evidence="10">The sequence shown here is derived from an EMBL/GenBank/DDBJ whole genome shotgun (WGS) entry which is preliminary data.</text>
</comment>